<evidence type="ECO:0000313" key="10">
    <source>
        <dbReference type="EMBL" id="NYD71350.1"/>
    </source>
</evidence>
<sequence>MQPRVRLFGDIGGEALASVGARPGRLLLGVLGTVVGIAALVTTMGLGQTASGQLSARFDAVAATHAEVEPATAPGSDGTERPVATLHSDALSRIRDLAGVTAGALLAPVDIGDREITTVPVTDPARAPMAPPAVVAASGDLLEAVGGRLQRGRMFDSGHERRHDRVAVLGAEAAEQLGVTSIDARPTVFIGGHAYAVIGILAASETRRSLKAAVILPLGTAQAEFPGVVPSTLALGVQLGAGSLVARQVPIALAPSSPEQFSVSAPGEPTTFQTGLQGDLDLIFLAIGLITLLAGALGIAGTTLSGVAERIGEIGLRRALGATRGQIAAQFVAESATVGLLGGLMGSAAGVFVVVGVSLAQGWTPVLDLALTFGAVATGGLVGLLAGLVPSHRAARTEPADALRSTPT</sequence>
<dbReference type="InterPro" id="IPR025857">
    <property type="entry name" value="MacB_PCD"/>
</dbReference>
<evidence type="ECO:0000313" key="11">
    <source>
        <dbReference type="Proteomes" id="UP000549913"/>
    </source>
</evidence>
<comment type="similarity">
    <text evidence="6">Belongs to the ABC-4 integral membrane protein family.</text>
</comment>
<dbReference type="EMBL" id="JACCBM010000001">
    <property type="protein sequence ID" value="NYD71350.1"/>
    <property type="molecule type" value="Genomic_DNA"/>
</dbReference>
<evidence type="ECO:0000256" key="1">
    <source>
        <dbReference type="ARBA" id="ARBA00004651"/>
    </source>
</evidence>
<feature type="transmembrane region" description="Helical" evidence="7">
    <location>
        <begin position="26"/>
        <end position="47"/>
    </location>
</feature>
<comment type="subcellular location">
    <subcellularLocation>
        <location evidence="1">Cell membrane</location>
        <topology evidence="1">Multi-pass membrane protein</topology>
    </subcellularLocation>
</comment>
<evidence type="ECO:0000256" key="2">
    <source>
        <dbReference type="ARBA" id="ARBA00022475"/>
    </source>
</evidence>
<dbReference type="Pfam" id="PF02687">
    <property type="entry name" value="FtsX"/>
    <property type="match status" value="1"/>
</dbReference>
<evidence type="ECO:0000256" key="7">
    <source>
        <dbReference type="SAM" id="Phobius"/>
    </source>
</evidence>
<keyword evidence="4 7" id="KW-1133">Transmembrane helix</keyword>
<dbReference type="PANTHER" id="PTHR30572:SF4">
    <property type="entry name" value="ABC TRANSPORTER PERMEASE YTRF"/>
    <property type="match status" value="1"/>
</dbReference>
<keyword evidence="2" id="KW-1003">Cell membrane</keyword>
<keyword evidence="3 7" id="KW-0812">Transmembrane</keyword>
<dbReference type="Pfam" id="PF12704">
    <property type="entry name" value="MacB_PCD"/>
    <property type="match status" value="1"/>
</dbReference>
<evidence type="ECO:0000256" key="4">
    <source>
        <dbReference type="ARBA" id="ARBA00022989"/>
    </source>
</evidence>
<dbReference type="GO" id="GO:0022857">
    <property type="term" value="F:transmembrane transporter activity"/>
    <property type="evidence" value="ECO:0007669"/>
    <property type="project" value="TreeGrafter"/>
</dbReference>
<evidence type="ECO:0000256" key="3">
    <source>
        <dbReference type="ARBA" id="ARBA00022692"/>
    </source>
</evidence>
<reference evidence="10 11" key="1">
    <citation type="submission" date="2020-07" db="EMBL/GenBank/DDBJ databases">
        <title>Sequencing the genomes of 1000 actinobacteria strains.</title>
        <authorList>
            <person name="Klenk H.-P."/>
        </authorList>
    </citation>
    <scope>NUCLEOTIDE SEQUENCE [LARGE SCALE GENOMIC DNA]</scope>
    <source>
        <strain evidence="10 11">DSM 26474</strain>
    </source>
</reference>
<feature type="transmembrane region" description="Helical" evidence="7">
    <location>
        <begin position="340"/>
        <end position="363"/>
    </location>
</feature>
<evidence type="ECO:0000256" key="6">
    <source>
        <dbReference type="ARBA" id="ARBA00038076"/>
    </source>
</evidence>
<dbReference type="InterPro" id="IPR050250">
    <property type="entry name" value="Macrolide_Exporter_MacB"/>
</dbReference>
<feature type="domain" description="ABC3 transporter permease C-terminal" evidence="8">
    <location>
        <begin position="286"/>
        <end position="399"/>
    </location>
</feature>
<dbReference type="GO" id="GO:0005886">
    <property type="term" value="C:plasma membrane"/>
    <property type="evidence" value="ECO:0007669"/>
    <property type="project" value="UniProtKB-SubCell"/>
</dbReference>
<dbReference type="AlphaFoldDB" id="A0A852SRM4"/>
<evidence type="ECO:0000256" key="5">
    <source>
        <dbReference type="ARBA" id="ARBA00023136"/>
    </source>
</evidence>
<keyword evidence="5 7" id="KW-0472">Membrane</keyword>
<dbReference type="InterPro" id="IPR003838">
    <property type="entry name" value="ABC3_permease_C"/>
</dbReference>
<name>A0A852SRM4_9MICO</name>
<feature type="transmembrane region" description="Helical" evidence="7">
    <location>
        <begin position="282"/>
        <end position="308"/>
    </location>
</feature>
<evidence type="ECO:0000259" key="8">
    <source>
        <dbReference type="Pfam" id="PF02687"/>
    </source>
</evidence>
<proteinExistence type="inferred from homology"/>
<evidence type="ECO:0000259" key="9">
    <source>
        <dbReference type="Pfam" id="PF12704"/>
    </source>
</evidence>
<organism evidence="10 11">
    <name type="scientific">Herbiconiux flava</name>
    <dbReference type="NCBI Taxonomy" id="881268"/>
    <lineage>
        <taxon>Bacteria</taxon>
        <taxon>Bacillati</taxon>
        <taxon>Actinomycetota</taxon>
        <taxon>Actinomycetes</taxon>
        <taxon>Micrococcales</taxon>
        <taxon>Microbacteriaceae</taxon>
        <taxon>Herbiconiux</taxon>
    </lineage>
</organism>
<feature type="domain" description="MacB-like periplasmic core" evidence="9">
    <location>
        <begin position="28"/>
        <end position="227"/>
    </location>
</feature>
<protein>
    <submittedName>
        <fullName evidence="10">Putative ABC transport system permease protein</fullName>
    </submittedName>
</protein>
<comment type="caution">
    <text evidence="10">The sequence shown here is derived from an EMBL/GenBank/DDBJ whole genome shotgun (WGS) entry which is preliminary data.</text>
</comment>
<gene>
    <name evidence="10" type="ORF">BJ984_002508</name>
</gene>
<feature type="transmembrane region" description="Helical" evidence="7">
    <location>
        <begin position="369"/>
        <end position="389"/>
    </location>
</feature>
<keyword evidence="11" id="KW-1185">Reference proteome</keyword>
<accession>A0A852SRM4</accession>
<dbReference type="PANTHER" id="PTHR30572">
    <property type="entry name" value="MEMBRANE COMPONENT OF TRANSPORTER-RELATED"/>
    <property type="match status" value="1"/>
</dbReference>
<dbReference type="RefSeq" id="WP_271206567.1">
    <property type="nucleotide sequence ID" value="NZ_BSEW01000002.1"/>
</dbReference>
<dbReference type="Proteomes" id="UP000549913">
    <property type="component" value="Unassembled WGS sequence"/>
</dbReference>